<evidence type="ECO:0000256" key="6">
    <source>
        <dbReference type="ARBA" id="ARBA00023065"/>
    </source>
</evidence>
<evidence type="ECO:0000256" key="7">
    <source>
        <dbReference type="ARBA" id="ARBA00023136"/>
    </source>
</evidence>
<dbReference type="Proteomes" id="UP000615755">
    <property type="component" value="Unassembled WGS sequence"/>
</dbReference>
<organism evidence="10 11">
    <name type="scientific">Pseudoalteromonas aurantia 208</name>
    <dbReference type="NCBI Taxonomy" id="1314867"/>
    <lineage>
        <taxon>Bacteria</taxon>
        <taxon>Pseudomonadati</taxon>
        <taxon>Pseudomonadota</taxon>
        <taxon>Gammaproteobacteria</taxon>
        <taxon>Alteromonadales</taxon>
        <taxon>Pseudoalteromonadaceae</taxon>
        <taxon>Pseudoalteromonas</taxon>
    </lineage>
</organism>
<proteinExistence type="predicted"/>
<dbReference type="EMBL" id="AQGV01000012">
    <property type="protein sequence ID" value="MBE0369333.1"/>
    <property type="molecule type" value="Genomic_DNA"/>
</dbReference>
<protein>
    <recommendedName>
        <fullName evidence="9">Cation/H+ exchanger transmembrane domain-containing protein</fullName>
    </recommendedName>
</protein>
<dbReference type="Pfam" id="PF00999">
    <property type="entry name" value="Na_H_Exchanger"/>
    <property type="match status" value="1"/>
</dbReference>
<evidence type="ECO:0000256" key="3">
    <source>
        <dbReference type="ARBA" id="ARBA00022449"/>
    </source>
</evidence>
<keyword evidence="4 8" id="KW-0812">Transmembrane</keyword>
<feature type="transmembrane region" description="Helical" evidence="8">
    <location>
        <begin position="338"/>
        <end position="359"/>
    </location>
</feature>
<evidence type="ECO:0000313" key="11">
    <source>
        <dbReference type="Proteomes" id="UP000615755"/>
    </source>
</evidence>
<feature type="transmembrane region" description="Helical" evidence="8">
    <location>
        <begin position="218"/>
        <end position="237"/>
    </location>
</feature>
<evidence type="ECO:0000256" key="1">
    <source>
        <dbReference type="ARBA" id="ARBA00004651"/>
    </source>
</evidence>
<feature type="transmembrane region" description="Helical" evidence="8">
    <location>
        <begin position="93"/>
        <end position="113"/>
    </location>
</feature>
<feature type="transmembrane region" description="Helical" evidence="8">
    <location>
        <begin position="365"/>
        <end position="384"/>
    </location>
</feature>
<keyword evidence="11" id="KW-1185">Reference proteome</keyword>
<feature type="transmembrane region" description="Helical" evidence="8">
    <location>
        <begin position="119"/>
        <end position="140"/>
    </location>
</feature>
<comment type="subcellular location">
    <subcellularLocation>
        <location evidence="1">Cell membrane</location>
        <topology evidence="1">Multi-pass membrane protein</topology>
    </subcellularLocation>
</comment>
<feature type="domain" description="Cation/H+ exchanger transmembrane" evidence="9">
    <location>
        <begin position="13"/>
        <end position="389"/>
    </location>
</feature>
<evidence type="ECO:0000256" key="4">
    <source>
        <dbReference type="ARBA" id="ARBA00022692"/>
    </source>
</evidence>
<evidence type="ECO:0000256" key="8">
    <source>
        <dbReference type="SAM" id="Phobius"/>
    </source>
</evidence>
<gene>
    <name evidence="10" type="ORF">PAUR_a3160</name>
</gene>
<reference evidence="10 11" key="1">
    <citation type="submission" date="2015-03" db="EMBL/GenBank/DDBJ databases">
        <title>Genome sequence of Pseudoalteromonas aurantia.</title>
        <authorList>
            <person name="Xie B.-B."/>
            <person name="Rong J.-C."/>
            <person name="Qin Q.-L."/>
            <person name="Zhang Y.-Z."/>
        </authorList>
    </citation>
    <scope>NUCLEOTIDE SEQUENCE [LARGE SCALE GENOMIC DNA]</scope>
    <source>
        <strain evidence="10 11">208</strain>
    </source>
</reference>
<dbReference type="InterPro" id="IPR006153">
    <property type="entry name" value="Cation/H_exchanger_TM"/>
</dbReference>
<evidence type="ECO:0000256" key="5">
    <source>
        <dbReference type="ARBA" id="ARBA00022989"/>
    </source>
</evidence>
<keyword evidence="2" id="KW-0813">Transport</keyword>
<accession>A0ABR9EHY4</accession>
<evidence type="ECO:0000259" key="9">
    <source>
        <dbReference type="Pfam" id="PF00999"/>
    </source>
</evidence>
<dbReference type="PANTHER" id="PTHR32507">
    <property type="entry name" value="NA(+)/H(+) ANTIPORTER 1"/>
    <property type="match status" value="1"/>
</dbReference>
<feature type="transmembrane region" description="Helical" evidence="8">
    <location>
        <begin position="307"/>
        <end position="326"/>
    </location>
</feature>
<dbReference type="PANTHER" id="PTHR32507:SF8">
    <property type="entry name" value="CNH1P"/>
    <property type="match status" value="1"/>
</dbReference>
<feature type="transmembrane region" description="Helical" evidence="8">
    <location>
        <begin position="53"/>
        <end position="72"/>
    </location>
</feature>
<keyword evidence="3" id="KW-0050">Antiport</keyword>
<keyword evidence="7 8" id="KW-0472">Membrane</keyword>
<feature type="transmembrane region" description="Helical" evidence="8">
    <location>
        <begin position="30"/>
        <end position="47"/>
    </location>
</feature>
<comment type="caution">
    <text evidence="10">The sequence shown here is derived from an EMBL/GenBank/DDBJ whole genome shotgun (WGS) entry which is preliminary data.</text>
</comment>
<evidence type="ECO:0000313" key="10">
    <source>
        <dbReference type="EMBL" id="MBE0369333.1"/>
    </source>
</evidence>
<sequence>MIYYVLASIGLVLFIYSISVRQLAKAEVTAPILFVSFGALLALLLPYEGTSTLLDASIVLPIVEVTLAVVLFSDAAKTRLRILYESYQLPLRLLLIGLPLTVLFGAIFAYWLLPITWVGATLLAVIIAPTDAALCKGFLIEKRVPIRLREATNVESGLNDGLCVPLFLFMLGIFVNYESAELSTLSWLFFRELSIACVIAITVTWLSILLIKKAKHHHFFATTTSPFLFVGVALLVFSLAQALHGSGFIAAFVSGLLFDRFYDDEVKDQLIEESEHLADFATLLIWTLFGVVCTSLLSNGVNVDAMVFAVLAISVVRVLPVMLSLLHSDTTIHERLTLAWFGPKGLATVVFTLMLLSVMTGEEGALITEVAIYSVLLSIFVHGISTRPVSLSFK</sequence>
<keyword evidence="6" id="KW-0406">Ion transport</keyword>
<name>A0ABR9EHY4_9GAMM</name>
<feature type="transmembrane region" description="Helical" evidence="8">
    <location>
        <begin position="283"/>
        <end position="301"/>
    </location>
</feature>
<evidence type="ECO:0000256" key="2">
    <source>
        <dbReference type="ARBA" id="ARBA00022448"/>
    </source>
</evidence>
<feature type="transmembrane region" description="Helical" evidence="8">
    <location>
        <begin position="189"/>
        <end position="211"/>
    </location>
</feature>
<dbReference type="RefSeq" id="WP_192508598.1">
    <property type="nucleotide sequence ID" value="NZ_AQGV01000012.1"/>
</dbReference>
<feature type="transmembrane region" description="Helical" evidence="8">
    <location>
        <begin position="161"/>
        <end position="177"/>
    </location>
</feature>
<keyword evidence="5 8" id="KW-1133">Transmembrane helix</keyword>
<feature type="transmembrane region" description="Helical" evidence="8">
    <location>
        <begin position="6"/>
        <end position="23"/>
    </location>
</feature>